<dbReference type="STRING" id="1611254.A0A2G5UHD8"/>
<sequence>MASFITRAERSGNIFSRVTGLIRAGQLNWADRPLWYDVYISSPPLSPPDWNVKLPKFDEPIRPIFYEEDVLRAKFYKTYRSTAGIQVDSSRTSVSQQFINEYKLVKSENASATPEELFELTTKRLNENGIMLK</sequence>
<dbReference type="PANTHER" id="PTHR15925:SF2">
    <property type="entry name" value="SMALL RIBOSOMAL SUBUNIT PROTEIN MS23"/>
    <property type="match status" value="1"/>
</dbReference>
<gene>
    <name evidence="8" type="primary">Cni-mrps-23</name>
    <name evidence="8" type="synonym">Cnig_chr_III.g10811</name>
    <name evidence="8" type="ORF">B9Z55_010811</name>
</gene>
<evidence type="ECO:0000256" key="5">
    <source>
        <dbReference type="ARBA" id="ARBA00023274"/>
    </source>
</evidence>
<dbReference type="GO" id="GO:0005739">
    <property type="term" value="C:mitochondrion"/>
    <property type="evidence" value="ECO:0007669"/>
    <property type="project" value="InterPro"/>
</dbReference>
<evidence type="ECO:0000256" key="2">
    <source>
        <dbReference type="ARBA" id="ARBA00009864"/>
    </source>
</evidence>
<keyword evidence="3" id="KW-0689">Ribosomal protein</keyword>
<dbReference type="GO" id="GO:0005840">
    <property type="term" value="C:ribosome"/>
    <property type="evidence" value="ECO:0007669"/>
    <property type="project" value="InterPro"/>
</dbReference>
<reference evidence="9" key="1">
    <citation type="submission" date="2017-10" db="EMBL/GenBank/DDBJ databases">
        <title>Rapid genome shrinkage in a self-fertile nematode reveals novel sperm competition proteins.</title>
        <authorList>
            <person name="Yin D."/>
            <person name="Schwarz E.M."/>
            <person name="Thomas C.G."/>
            <person name="Felde R.L."/>
            <person name="Korf I.F."/>
            <person name="Cutter A.D."/>
            <person name="Schartner C.M."/>
            <person name="Ralston E.J."/>
            <person name="Meyer B.J."/>
            <person name="Haag E.S."/>
        </authorList>
    </citation>
    <scope>NUCLEOTIDE SEQUENCE [LARGE SCALE GENOMIC DNA]</scope>
    <source>
        <strain evidence="9">JU1422</strain>
    </source>
</reference>
<evidence type="ECO:0000256" key="3">
    <source>
        <dbReference type="ARBA" id="ARBA00022980"/>
    </source>
</evidence>
<keyword evidence="9" id="KW-1185">Reference proteome</keyword>
<evidence type="ECO:0000256" key="4">
    <source>
        <dbReference type="ARBA" id="ARBA00023128"/>
    </source>
</evidence>
<evidence type="ECO:0000313" key="8">
    <source>
        <dbReference type="EMBL" id="PIC38968.1"/>
    </source>
</evidence>
<evidence type="ECO:0000256" key="6">
    <source>
        <dbReference type="ARBA" id="ARBA00035137"/>
    </source>
</evidence>
<protein>
    <recommendedName>
        <fullName evidence="6">Small ribosomal subunit protein mS23</fullName>
    </recommendedName>
</protein>
<dbReference type="AlphaFoldDB" id="A0A2G5UHD8"/>
<comment type="similarity">
    <text evidence="2">Belongs to the mitochondrion-specific ribosomal protein mS23 family.</text>
</comment>
<dbReference type="Proteomes" id="UP000230233">
    <property type="component" value="Chromosome III"/>
</dbReference>
<feature type="domain" description="Small ribosomal subunit protein mS23 conserved" evidence="7">
    <location>
        <begin position="6"/>
        <end position="129"/>
    </location>
</feature>
<keyword evidence="4" id="KW-0496">Mitochondrion</keyword>
<dbReference type="PANTHER" id="PTHR15925">
    <property type="entry name" value="MITOCHONDRIAL RIBOSOMAL PROTEIN S23"/>
    <property type="match status" value="1"/>
</dbReference>
<dbReference type="InterPro" id="IPR019520">
    <property type="entry name" value="Ribosomal_mS23_met"/>
</dbReference>
<accession>A0A2G5UHD8</accession>
<dbReference type="Pfam" id="PF10484">
    <property type="entry name" value="MRP-S23"/>
    <property type="match status" value="1"/>
</dbReference>
<comment type="subcellular location">
    <subcellularLocation>
        <location evidence="1">Mitochondrion</location>
    </subcellularLocation>
</comment>
<dbReference type="CDD" id="cd23701">
    <property type="entry name" value="At1g26750"/>
    <property type="match status" value="1"/>
</dbReference>
<evidence type="ECO:0000259" key="7">
    <source>
        <dbReference type="Pfam" id="PF10484"/>
    </source>
</evidence>
<name>A0A2G5UHD8_9PELO</name>
<dbReference type="GO" id="GO:0006412">
    <property type="term" value="P:translation"/>
    <property type="evidence" value="ECO:0007669"/>
    <property type="project" value="InterPro"/>
</dbReference>
<dbReference type="InterPro" id="IPR023611">
    <property type="entry name" value="mS23_dom_met"/>
</dbReference>
<dbReference type="GO" id="GO:0003735">
    <property type="term" value="F:structural constituent of ribosome"/>
    <property type="evidence" value="ECO:0007669"/>
    <property type="project" value="InterPro"/>
</dbReference>
<proteinExistence type="inferred from homology"/>
<organism evidence="8 9">
    <name type="scientific">Caenorhabditis nigoni</name>
    <dbReference type="NCBI Taxonomy" id="1611254"/>
    <lineage>
        <taxon>Eukaryota</taxon>
        <taxon>Metazoa</taxon>
        <taxon>Ecdysozoa</taxon>
        <taxon>Nematoda</taxon>
        <taxon>Chromadorea</taxon>
        <taxon>Rhabditida</taxon>
        <taxon>Rhabditina</taxon>
        <taxon>Rhabditomorpha</taxon>
        <taxon>Rhabditoidea</taxon>
        <taxon>Rhabditidae</taxon>
        <taxon>Peloderinae</taxon>
        <taxon>Caenorhabditis</taxon>
    </lineage>
</organism>
<dbReference type="InterPro" id="IPR059242">
    <property type="entry name" value="mS23_dom"/>
</dbReference>
<evidence type="ECO:0000313" key="9">
    <source>
        <dbReference type="Proteomes" id="UP000230233"/>
    </source>
</evidence>
<dbReference type="EMBL" id="PDUG01000003">
    <property type="protein sequence ID" value="PIC38968.1"/>
    <property type="molecule type" value="Genomic_DNA"/>
</dbReference>
<keyword evidence="5" id="KW-0687">Ribonucleoprotein</keyword>
<dbReference type="OrthoDB" id="10012356at2759"/>
<comment type="caution">
    <text evidence="8">The sequence shown here is derived from an EMBL/GenBank/DDBJ whole genome shotgun (WGS) entry which is preliminary data.</text>
</comment>
<evidence type="ECO:0000256" key="1">
    <source>
        <dbReference type="ARBA" id="ARBA00004173"/>
    </source>
</evidence>